<sequence>MHFLLAFDITAVLILILTFRAGVLWHDSLLNWLKAIASTDFRAKGDRTYSNPQSKRTYRLITLITSPGFAVAECNSGATQTKPASAG</sequence>
<dbReference type="AlphaFoldDB" id="A0A6J4HJ96"/>
<protein>
    <submittedName>
        <fullName evidence="1">Uncharacterized protein</fullName>
    </submittedName>
</protein>
<evidence type="ECO:0000313" key="1">
    <source>
        <dbReference type="EMBL" id="CAA9225315.1"/>
    </source>
</evidence>
<accession>A0A6J4HJ96</accession>
<organism evidence="1">
    <name type="scientific">uncultured Coleofasciculus sp</name>
    <dbReference type="NCBI Taxonomy" id="1267456"/>
    <lineage>
        <taxon>Bacteria</taxon>
        <taxon>Bacillati</taxon>
        <taxon>Cyanobacteriota</taxon>
        <taxon>Cyanophyceae</taxon>
        <taxon>Coleofasciculales</taxon>
        <taxon>Coleofasciculaceae</taxon>
        <taxon>Coleofasciculus</taxon>
        <taxon>environmental samples</taxon>
    </lineage>
</organism>
<proteinExistence type="predicted"/>
<gene>
    <name evidence="1" type="ORF">AVDCRST_MAG92-791</name>
</gene>
<name>A0A6J4HJ96_9CYAN</name>
<reference evidence="1" key="1">
    <citation type="submission" date="2020-02" db="EMBL/GenBank/DDBJ databases">
        <authorList>
            <person name="Meier V. D."/>
        </authorList>
    </citation>
    <scope>NUCLEOTIDE SEQUENCE</scope>
    <source>
        <strain evidence="1">AVDCRST_MAG92</strain>
    </source>
</reference>
<dbReference type="EMBL" id="CADCTM010000107">
    <property type="protein sequence ID" value="CAA9225315.1"/>
    <property type="molecule type" value="Genomic_DNA"/>
</dbReference>